<keyword evidence="1" id="KW-0677">Repeat</keyword>
<dbReference type="RefSeq" id="WP_307904087.1">
    <property type="nucleotide sequence ID" value="NZ_AP027059.1"/>
</dbReference>
<keyword evidence="3" id="KW-0808">Transferase</keyword>
<proteinExistence type="predicted"/>
<dbReference type="GO" id="GO:0016301">
    <property type="term" value="F:kinase activity"/>
    <property type="evidence" value="ECO:0007669"/>
    <property type="project" value="UniProtKB-KW"/>
</dbReference>
<evidence type="ECO:0000256" key="1">
    <source>
        <dbReference type="ARBA" id="ARBA00022737"/>
    </source>
</evidence>
<dbReference type="Proteomes" id="UP001321582">
    <property type="component" value="Chromosome"/>
</dbReference>
<accession>A0AAU9DK11</accession>
<dbReference type="PANTHER" id="PTHR48108:SF33">
    <property type="entry name" value="METHYLATED PROTEIN MJ0556"/>
    <property type="match status" value="1"/>
</dbReference>
<keyword evidence="3" id="KW-0418">Kinase</keyword>
<dbReference type="Pfam" id="PF00571">
    <property type="entry name" value="CBS"/>
    <property type="match status" value="2"/>
</dbReference>
<dbReference type="InterPro" id="IPR046342">
    <property type="entry name" value="CBS_dom_sf"/>
</dbReference>
<reference evidence="3 4" key="1">
    <citation type="submission" date="2022-11" db="EMBL/GenBank/DDBJ databases">
        <title>Haliovirga abyssi gen. nov., sp. nov., a mesophilic fermentative bacterium isolated from the Iheya North hydrothermal field and the proposal of Haliovirgaceae fam. nov.</title>
        <authorList>
            <person name="Miyazaki U."/>
            <person name="Tame A."/>
            <person name="Miyazaki J."/>
            <person name="Takai K."/>
            <person name="Sawayama S."/>
            <person name="Kitajima M."/>
            <person name="Okamoto A."/>
            <person name="Nakagawa S."/>
        </authorList>
    </citation>
    <scope>NUCLEOTIDE SEQUENCE [LARGE SCALE GENOMIC DNA]</scope>
    <source>
        <strain evidence="3 4">IC12</strain>
    </source>
</reference>
<dbReference type="AlphaFoldDB" id="A0AAU9DK11"/>
<feature type="domain" description="CBS" evidence="2">
    <location>
        <begin position="8"/>
        <end position="63"/>
    </location>
</feature>
<gene>
    <name evidence="3" type="ORF">HLVA_18080</name>
</gene>
<keyword evidence="4" id="KW-1185">Reference proteome</keyword>
<evidence type="ECO:0000259" key="2">
    <source>
        <dbReference type="Pfam" id="PF00571"/>
    </source>
</evidence>
<dbReference type="SUPFAM" id="SSF54631">
    <property type="entry name" value="CBS-domain pair"/>
    <property type="match status" value="1"/>
</dbReference>
<evidence type="ECO:0000313" key="3">
    <source>
        <dbReference type="EMBL" id="BDU51239.1"/>
    </source>
</evidence>
<evidence type="ECO:0000313" key="4">
    <source>
        <dbReference type="Proteomes" id="UP001321582"/>
    </source>
</evidence>
<dbReference type="InterPro" id="IPR051462">
    <property type="entry name" value="CBS_domain-containing"/>
</dbReference>
<organism evidence="3 4">
    <name type="scientific">Haliovirga abyssi</name>
    <dbReference type="NCBI Taxonomy" id="2996794"/>
    <lineage>
        <taxon>Bacteria</taxon>
        <taxon>Fusobacteriati</taxon>
        <taxon>Fusobacteriota</taxon>
        <taxon>Fusobacteriia</taxon>
        <taxon>Fusobacteriales</taxon>
        <taxon>Haliovirgaceae</taxon>
        <taxon>Haliovirga</taxon>
    </lineage>
</organism>
<dbReference type="PANTHER" id="PTHR48108">
    <property type="entry name" value="CBS DOMAIN-CONTAINING PROTEIN CBSX2, CHLOROPLASTIC"/>
    <property type="match status" value="1"/>
</dbReference>
<name>A0AAU9DK11_9FUSO</name>
<feature type="domain" description="CBS" evidence="2">
    <location>
        <begin position="93"/>
        <end position="138"/>
    </location>
</feature>
<sequence length="155" mass="17956">MKTIKIKDVRNKITKPLIVEKGKKIEEVANLFLDNKINRTIYVINSKKEMVGYITLKKAVKRLLIDMIDSDFYLKSGNENFYSLSKFASANIVDDIMETDYIGISDKDSLDTAVKIMYKFDVQELPVMNENREVIGDLNVLEIIIGWKKIKEEEK</sequence>
<dbReference type="InterPro" id="IPR000644">
    <property type="entry name" value="CBS_dom"/>
</dbReference>
<dbReference type="KEGG" id="haby:HLVA_18080"/>
<dbReference type="Gene3D" id="3.10.580.10">
    <property type="entry name" value="CBS-domain"/>
    <property type="match status" value="1"/>
</dbReference>
<protein>
    <submittedName>
        <fullName evidence="3">Histidine kinase</fullName>
    </submittedName>
</protein>
<dbReference type="EMBL" id="AP027059">
    <property type="protein sequence ID" value="BDU51239.1"/>
    <property type="molecule type" value="Genomic_DNA"/>
</dbReference>